<organism evidence="2">
    <name type="scientific">Brassica napus</name>
    <name type="common">Rape</name>
    <dbReference type="NCBI Taxonomy" id="3708"/>
    <lineage>
        <taxon>Eukaryota</taxon>
        <taxon>Viridiplantae</taxon>
        <taxon>Streptophyta</taxon>
        <taxon>Embryophyta</taxon>
        <taxon>Tracheophyta</taxon>
        <taxon>Spermatophyta</taxon>
        <taxon>Magnoliopsida</taxon>
        <taxon>eudicotyledons</taxon>
        <taxon>Gunneridae</taxon>
        <taxon>Pentapetalae</taxon>
        <taxon>rosids</taxon>
        <taxon>malvids</taxon>
        <taxon>Brassicales</taxon>
        <taxon>Brassicaceae</taxon>
        <taxon>Brassiceae</taxon>
        <taxon>Brassica</taxon>
    </lineage>
</organism>
<dbReference type="Proteomes" id="UP001295469">
    <property type="component" value="Chromosome C06"/>
</dbReference>
<gene>
    <name evidence="2" type="ORF">DARMORV10_C06P40310.1</name>
</gene>
<dbReference type="EMBL" id="HG994370">
    <property type="protein sequence ID" value="CAF2062844.1"/>
    <property type="molecule type" value="Genomic_DNA"/>
</dbReference>
<evidence type="ECO:0000313" key="2">
    <source>
        <dbReference type="EMBL" id="CAF2062844.1"/>
    </source>
</evidence>
<feature type="region of interest" description="Disordered" evidence="1">
    <location>
        <begin position="32"/>
        <end position="58"/>
    </location>
</feature>
<feature type="compositionally biased region" description="Polar residues" evidence="1">
    <location>
        <begin position="32"/>
        <end position="54"/>
    </location>
</feature>
<reference evidence="2" key="1">
    <citation type="submission" date="2021-01" db="EMBL/GenBank/DDBJ databases">
        <authorList>
            <consortium name="Genoscope - CEA"/>
            <person name="William W."/>
        </authorList>
    </citation>
    <scope>NUCLEOTIDE SEQUENCE</scope>
</reference>
<accession>A0A816QM60</accession>
<feature type="compositionally biased region" description="Polar residues" evidence="1">
    <location>
        <begin position="212"/>
        <end position="221"/>
    </location>
</feature>
<protein>
    <submittedName>
        <fullName evidence="2">(rape) hypothetical protein</fullName>
    </submittedName>
</protein>
<evidence type="ECO:0000256" key="1">
    <source>
        <dbReference type="SAM" id="MobiDB-lite"/>
    </source>
</evidence>
<feature type="region of interest" description="Disordered" evidence="1">
    <location>
        <begin position="189"/>
        <end position="221"/>
    </location>
</feature>
<sequence length="258" mass="28038">MNSSRLCVYHSALSRSRQTSIHLVGKLHSTRQTTIARKSSSADVDLSPPNSRSVSLAGRDNYSGASRIAPCLSSAFTPLHSRSELQVRGCTSPNYLAGTLTDNTLAAVVDAPKSELRHLGSPPEQFLELPSRLYTVSRPLLKTSTTTSFTVMTNFNLRLEMASTVSGELSVFCPRLFLVFALRHLMSPPDQNLEPPPRPCTAAPPVTGHRSFPSTGTNQNSNRRLVKASDCVLVRICLGLAHNADLADRSVKQRTLPS</sequence>
<proteinExistence type="predicted"/>
<dbReference type="AlphaFoldDB" id="A0A816QM60"/>
<name>A0A816QM60_BRANA</name>